<dbReference type="SUPFAM" id="SSF51735">
    <property type="entry name" value="NAD(P)-binding Rossmann-fold domains"/>
    <property type="match status" value="1"/>
</dbReference>
<dbReference type="PROSITE" id="PS50075">
    <property type="entry name" value="CARRIER"/>
    <property type="match status" value="1"/>
</dbReference>
<sequence>MTIASRIPNHDALKASFEPPPLDGSLCVPEIYDWHATHNPDYPLFVYNSNFSPDSLVQKGGSLTIHTYASVAAAAHKAGRYVACLTGVPLDGDTKPIVAVLASSDSITFFTTLLGMMRAEIVPFLISPRNSAVAAAHLLKVQDVHHLLLSSDPHIMQLGQDAVAELHTQGHDVKIFSMPLFEDIYNGNPFQPLPPMNVEASTPIFMVHSSGSTAFPKPTIWTAQQQVQAARAPRNSFNWRGVVLAGHSIVWFHIAGINVCLFLPAVGIICAIFQPTVPAIVPSPEVSFKGIVDSAATTVFAMPSHVEAWAEDPAKLGHLRRMSGGIMFTSAPIQKAIGDHLCHVGVKIYNVYGMSETGVLSGYPPDFSGLDWIYSTLNPVALDYFRYRPLGDGTYELLIVRDPEYDVSITNTVYEGREAFATKDILEPHPTKPGLWRIVGRLDDQLVLSTGEKTNPTPLEGILRAHPLVKDSVMFGHGRFQNGIIVAPKDEYRFDPRDEKKLQEFREVIWPQIEKMNAYAPSHSRLAKEMIIVEDPARPFEFNSKGFPRRAPVLKLYDSDIEALYATVQAGSQSKVNYPDKWTEETVYRFVADVVHGTMRMKVTDDQDFFQYGCDSLQATWVRNELVNALRETKILPPGVELPSNIIYDHPTLTSLVACINKITALKSSDAIKVFDEHDLLDFATQYTQVFPKEVILLTGTTGSLGTALLAHLVNKESVGKIYAFNRRSRDRKSHDRQRESLRIRGYDENIADSSKVLFVDGSLTKEGIGMDNQDLEDEIRSSVTHIMHIAWRVDWKLSLGTFQDCVDGVLGLVRFALSSPRQTLPRFIFASSIAVLRNHDAASPAIEVPIVDPKVPLGQGYAESKWAAESILYAARERTCLRPTIVRIGQISGGVNGAWNHSDWVPAIVKSSVTLGCFPIVDGVCSWLGVEDMAKALIDAKDSEAATLHLVHPRPMHWSVLADVCSKELGLTLVPYSEWVARLKAQFEHEVAGQRKALLLPAGMLLNFLEAAQFKTQGGRIDEEAFGFAKISVAKMLEVSPTLCEARQLTCDDVRRWIEFWKSVGFL</sequence>
<dbReference type="InterPro" id="IPR009081">
    <property type="entry name" value="PP-bd_ACP"/>
</dbReference>
<dbReference type="EMBL" id="KN882065">
    <property type="protein sequence ID" value="KIY44831.1"/>
    <property type="molecule type" value="Genomic_DNA"/>
</dbReference>
<evidence type="ECO:0000313" key="5">
    <source>
        <dbReference type="Proteomes" id="UP000054144"/>
    </source>
</evidence>
<proteinExistence type="predicted"/>
<dbReference type="PANTHER" id="PTHR43439">
    <property type="entry name" value="PHENYLACETATE-COENZYME A LIGASE"/>
    <property type="match status" value="1"/>
</dbReference>
<dbReference type="Gene3D" id="3.40.50.12780">
    <property type="entry name" value="N-terminal domain of ligase-like"/>
    <property type="match status" value="1"/>
</dbReference>
<dbReference type="InterPro" id="IPR042099">
    <property type="entry name" value="ANL_N_sf"/>
</dbReference>
<evidence type="ECO:0000256" key="1">
    <source>
        <dbReference type="ARBA" id="ARBA00022450"/>
    </source>
</evidence>
<evidence type="ECO:0000313" key="4">
    <source>
        <dbReference type="EMBL" id="KIY44831.1"/>
    </source>
</evidence>
<dbReference type="InterPro" id="IPR013120">
    <property type="entry name" value="FAR_NAD-bd"/>
</dbReference>
<dbReference type="Pfam" id="PF00501">
    <property type="entry name" value="AMP-binding"/>
    <property type="match status" value="1"/>
</dbReference>
<dbReference type="InterPro" id="IPR020806">
    <property type="entry name" value="PKS_PP-bd"/>
</dbReference>
<dbReference type="InterPro" id="IPR051414">
    <property type="entry name" value="Adenylate-forming_Reductase"/>
</dbReference>
<feature type="domain" description="Carrier" evidence="3">
    <location>
        <begin position="581"/>
        <end position="664"/>
    </location>
</feature>
<evidence type="ECO:0000256" key="2">
    <source>
        <dbReference type="ARBA" id="ARBA00022553"/>
    </source>
</evidence>
<dbReference type="InterPro" id="IPR000873">
    <property type="entry name" value="AMP-dep_synth/lig_dom"/>
</dbReference>
<dbReference type="Gene3D" id="3.40.50.720">
    <property type="entry name" value="NAD(P)-binding Rossmann-like Domain"/>
    <property type="match status" value="1"/>
</dbReference>
<organism evidence="4 5">
    <name type="scientific">Fistulina hepatica ATCC 64428</name>
    <dbReference type="NCBI Taxonomy" id="1128425"/>
    <lineage>
        <taxon>Eukaryota</taxon>
        <taxon>Fungi</taxon>
        <taxon>Dikarya</taxon>
        <taxon>Basidiomycota</taxon>
        <taxon>Agaricomycotina</taxon>
        <taxon>Agaricomycetes</taxon>
        <taxon>Agaricomycetidae</taxon>
        <taxon>Agaricales</taxon>
        <taxon>Fistulinaceae</taxon>
        <taxon>Fistulina</taxon>
    </lineage>
</organism>
<protein>
    <submittedName>
        <fullName evidence="4">Acetyl-CoA synthetase-like protein</fullName>
    </submittedName>
</protein>
<gene>
    <name evidence="4" type="ORF">FISHEDRAFT_50652</name>
</gene>
<reference evidence="4 5" key="1">
    <citation type="journal article" date="2015" name="Fungal Genet. Biol.">
        <title>Evolution of novel wood decay mechanisms in Agaricales revealed by the genome sequences of Fistulina hepatica and Cylindrobasidium torrendii.</title>
        <authorList>
            <person name="Floudas D."/>
            <person name="Held B.W."/>
            <person name="Riley R."/>
            <person name="Nagy L.G."/>
            <person name="Koehler G."/>
            <person name="Ransdell A.S."/>
            <person name="Younus H."/>
            <person name="Chow J."/>
            <person name="Chiniquy J."/>
            <person name="Lipzen A."/>
            <person name="Tritt A."/>
            <person name="Sun H."/>
            <person name="Haridas S."/>
            <person name="LaButti K."/>
            <person name="Ohm R.A."/>
            <person name="Kues U."/>
            <person name="Blanchette R.A."/>
            <person name="Grigoriev I.V."/>
            <person name="Minto R.E."/>
            <person name="Hibbett D.S."/>
        </authorList>
    </citation>
    <scope>NUCLEOTIDE SEQUENCE [LARGE SCALE GENOMIC DNA]</scope>
    <source>
        <strain evidence="4 5">ATCC 64428</strain>
    </source>
</reference>
<dbReference type="AlphaFoldDB" id="A0A0D7A4L8"/>
<keyword evidence="5" id="KW-1185">Reference proteome</keyword>
<dbReference type="Proteomes" id="UP000054144">
    <property type="component" value="Unassembled WGS sequence"/>
</dbReference>
<dbReference type="Pfam" id="PF23562">
    <property type="entry name" value="AMP-binding_C_3"/>
    <property type="match status" value="1"/>
</dbReference>
<dbReference type="SUPFAM" id="SSF56801">
    <property type="entry name" value="Acetyl-CoA synthetase-like"/>
    <property type="match status" value="1"/>
</dbReference>
<dbReference type="InterPro" id="IPR036736">
    <property type="entry name" value="ACP-like_sf"/>
</dbReference>
<dbReference type="PANTHER" id="PTHR43439:SF2">
    <property type="entry name" value="ENZYME, PUTATIVE (JCVI)-RELATED"/>
    <property type="match status" value="1"/>
</dbReference>
<keyword evidence="2" id="KW-0597">Phosphoprotein</keyword>
<dbReference type="InterPro" id="IPR036291">
    <property type="entry name" value="NAD(P)-bd_dom_sf"/>
</dbReference>
<dbReference type="Pfam" id="PF00550">
    <property type="entry name" value="PP-binding"/>
    <property type="match status" value="1"/>
</dbReference>
<dbReference type="SMART" id="SM00823">
    <property type="entry name" value="PKS_PP"/>
    <property type="match status" value="1"/>
</dbReference>
<dbReference type="OrthoDB" id="429813at2759"/>
<evidence type="ECO:0000259" key="3">
    <source>
        <dbReference type="PROSITE" id="PS50075"/>
    </source>
</evidence>
<keyword evidence="1" id="KW-0596">Phosphopantetheine</keyword>
<dbReference type="Gene3D" id="1.10.1200.10">
    <property type="entry name" value="ACP-like"/>
    <property type="match status" value="1"/>
</dbReference>
<accession>A0A0D7A4L8</accession>
<dbReference type="GO" id="GO:0031177">
    <property type="term" value="F:phosphopantetheine binding"/>
    <property type="evidence" value="ECO:0007669"/>
    <property type="project" value="InterPro"/>
</dbReference>
<dbReference type="SUPFAM" id="SSF47336">
    <property type="entry name" value="ACP-like"/>
    <property type="match status" value="1"/>
</dbReference>
<name>A0A0D7A4L8_9AGAR</name>
<dbReference type="Pfam" id="PF07993">
    <property type="entry name" value="NAD_binding_4"/>
    <property type="match status" value="1"/>
</dbReference>